<organism evidence="1 2">
    <name type="scientific">Penicillium canescens</name>
    <dbReference type="NCBI Taxonomy" id="5083"/>
    <lineage>
        <taxon>Eukaryota</taxon>
        <taxon>Fungi</taxon>
        <taxon>Dikarya</taxon>
        <taxon>Ascomycota</taxon>
        <taxon>Pezizomycotina</taxon>
        <taxon>Eurotiomycetes</taxon>
        <taxon>Eurotiomycetidae</taxon>
        <taxon>Eurotiales</taxon>
        <taxon>Aspergillaceae</taxon>
        <taxon>Penicillium</taxon>
    </lineage>
</organism>
<sequence>MASDSSHQSLVKGGYAQQGSLPSIFFSSAPPFISEFYAFNSLLKGLGLQKTYLTAADPQRLVNKYGTFLSGNPYEDRKECLSHELLDKGELTPVTVVRSAHMIDQFLGKASRASELAKKINTPLLLLTFCHCLTMVTSVKASMVWLKGVLNLGVRVSLITTACYSGDWGESQSIGRSCGSVFATTLLESLSSAATPLRHEPNEVQAITYNAFCHSVWKTCEHRVTRLWNDQGETQDDYLELLMDGQNWIPSRRLSATMEFLTSHLYAGPNN</sequence>
<dbReference type="EMBL" id="JAQJZL010000002">
    <property type="protein sequence ID" value="KAJ6051949.1"/>
    <property type="molecule type" value="Genomic_DNA"/>
</dbReference>
<name>A0AAD6IKV0_PENCN</name>
<reference evidence="1" key="2">
    <citation type="submission" date="2023-01" db="EMBL/GenBank/DDBJ databases">
        <authorList>
            <person name="Petersen C."/>
        </authorList>
    </citation>
    <scope>NUCLEOTIDE SEQUENCE</scope>
    <source>
        <strain evidence="1">IBT 15450</strain>
    </source>
</reference>
<accession>A0AAD6IKV0</accession>
<gene>
    <name evidence="1" type="ORF">N7460_002483</name>
</gene>
<evidence type="ECO:0000313" key="1">
    <source>
        <dbReference type="EMBL" id="KAJ6051949.1"/>
    </source>
</evidence>
<evidence type="ECO:0000313" key="2">
    <source>
        <dbReference type="Proteomes" id="UP001219568"/>
    </source>
</evidence>
<reference evidence="1" key="1">
    <citation type="journal article" date="2023" name="IMA Fungus">
        <title>Comparative genomic study of the Penicillium genus elucidates a diverse pangenome and 15 lateral gene transfer events.</title>
        <authorList>
            <person name="Petersen C."/>
            <person name="Sorensen T."/>
            <person name="Nielsen M.R."/>
            <person name="Sondergaard T.E."/>
            <person name="Sorensen J.L."/>
            <person name="Fitzpatrick D.A."/>
            <person name="Frisvad J.C."/>
            <person name="Nielsen K.L."/>
        </authorList>
    </citation>
    <scope>NUCLEOTIDE SEQUENCE</scope>
    <source>
        <strain evidence="1">IBT 15450</strain>
    </source>
</reference>
<keyword evidence="2" id="KW-1185">Reference proteome</keyword>
<dbReference type="AlphaFoldDB" id="A0AAD6IKV0"/>
<protein>
    <submittedName>
        <fullName evidence="1">Uncharacterized protein</fullName>
    </submittedName>
</protein>
<feature type="non-terminal residue" evidence="1">
    <location>
        <position position="1"/>
    </location>
</feature>
<proteinExistence type="predicted"/>
<dbReference type="Proteomes" id="UP001219568">
    <property type="component" value="Unassembled WGS sequence"/>
</dbReference>
<comment type="caution">
    <text evidence="1">The sequence shown here is derived from an EMBL/GenBank/DDBJ whole genome shotgun (WGS) entry which is preliminary data.</text>
</comment>